<dbReference type="GO" id="GO:0008270">
    <property type="term" value="F:zinc ion binding"/>
    <property type="evidence" value="ECO:0007669"/>
    <property type="project" value="UniProtKB-KW"/>
</dbReference>
<dbReference type="OrthoDB" id="10023994at2759"/>
<keyword evidence="5" id="KW-0539">Nucleus</keyword>
<keyword evidence="6" id="KW-1133">Transmembrane helix</keyword>
<evidence type="ECO:0000256" key="5">
    <source>
        <dbReference type="ARBA" id="ARBA00023242"/>
    </source>
</evidence>
<evidence type="ECO:0000256" key="6">
    <source>
        <dbReference type="SAM" id="Phobius"/>
    </source>
</evidence>
<keyword evidence="6" id="KW-0472">Membrane</keyword>
<evidence type="ECO:0000259" key="7">
    <source>
        <dbReference type="Pfam" id="PF05699"/>
    </source>
</evidence>
<protein>
    <recommendedName>
        <fullName evidence="7">HAT C-terminal dimerisation domain-containing protein</fullName>
    </recommendedName>
</protein>
<dbReference type="InterPro" id="IPR008906">
    <property type="entry name" value="HATC_C_dom"/>
</dbReference>
<comment type="caution">
    <text evidence="8">The sequence shown here is derived from an EMBL/GenBank/DDBJ whole genome shotgun (WGS) entry which is preliminary data.</text>
</comment>
<keyword evidence="3" id="KW-0863">Zinc-finger</keyword>
<keyword evidence="2" id="KW-0479">Metal-binding</keyword>
<evidence type="ECO:0000256" key="3">
    <source>
        <dbReference type="ARBA" id="ARBA00022771"/>
    </source>
</evidence>
<keyword evidence="4" id="KW-0862">Zinc</keyword>
<keyword evidence="6" id="KW-0812">Transmembrane</keyword>
<evidence type="ECO:0000313" key="8">
    <source>
        <dbReference type="EMBL" id="TKR70026.1"/>
    </source>
</evidence>
<dbReference type="GO" id="GO:0046983">
    <property type="term" value="F:protein dimerization activity"/>
    <property type="evidence" value="ECO:0007669"/>
    <property type="project" value="InterPro"/>
</dbReference>
<organism evidence="8 9">
    <name type="scientific">Steinernema carpocapsae</name>
    <name type="common">Entomopathogenic nematode</name>
    <dbReference type="NCBI Taxonomy" id="34508"/>
    <lineage>
        <taxon>Eukaryota</taxon>
        <taxon>Metazoa</taxon>
        <taxon>Ecdysozoa</taxon>
        <taxon>Nematoda</taxon>
        <taxon>Chromadorea</taxon>
        <taxon>Rhabditida</taxon>
        <taxon>Tylenchina</taxon>
        <taxon>Panagrolaimomorpha</taxon>
        <taxon>Strongyloidoidea</taxon>
        <taxon>Steinernematidae</taxon>
        <taxon>Steinernema</taxon>
    </lineage>
</organism>
<sequence length="434" mass="48869">MFEAIKKSEGSVSALLWPAPAYYPRCLKEAVPSPAGVLSCSSLRFVAKKLVGASGAKGMSRKKLANEVLTENSAKYLKAKIDALKKKDFALYMDEYRSGPTRFVSYVSLFLDPLERTVFRVTTSFIEDKSWAMKTIRLHFFSLQTERATGDKLLALLRSTLERFGVGTENVIGVTRDGGANMVKVTELMNIPRQAFVYFSLITDVLLVFTALTTFFTSFTEKLSPTQLSSEVCKEFLSRLSSSFLKRRKEYDDNTFLKRAAFLDPRFVNRKELYTAAEWTTVKLQLIREHEENTAAEEEAVAIVAGEQDDDWGSLDEPLSSTSSSQIEKEIESYLAEERLPTPTPDNQNNVALLSFWKDKSKKYPILSSEARRALAVCASSAKPERVFSNLTHLSSNPKRTNLSDSTVEKLLTLNVSDVDETEEDLYNMEENED</sequence>
<reference evidence="8 9" key="2">
    <citation type="journal article" date="2019" name="G3 (Bethesda)">
        <title>Hybrid Assembly of the Genome of the Entomopathogenic Nematode Steinernema carpocapsae Identifies the X-Chromosome.</title>
        <authorList>
            <person name="Serra L."/>
            <person name="Macchietto M."/>
            <person name="Macias-Munoz A."/>
            <person name="McGill C.J."/>
            <person name="Rodriguez I.M."/>
            <person name="Rodriguez B."/>
            <person name="Murad R."/>
            <person name="Mortazavi A."/>
        </authorList>
    </citation>
    <scope>NUCLEOTIDE SEQUENCE [LARGE SCALE GENOMIC DNA]</scope>
    <source>
        <strain evidence="8 9">ALL</strain>
    </source>
</reference>
<feature type="transmembrane region" description="Helical" evidence="6">
    <location>
        <begin position="196"/>
        <end position="219"/>
    </location>
</feature>
<dbReference type="PANTHER" id="PTHR46481:SF10">
    <property type="entry name" value="ZINC FINGER BED DOMAIN-CONTAINING PROTEIN 39"/>
    <property type="match status" value="1"/>
</dbReference>
<evidence type="ECO:0000256" key="2">
    <source>
        <dbReference type="ARBA" id="ARBA00022723"/>
    </source>
</evidence>
<evidence type="ECO:0000256" key="4">
    <source>
        <dbReference type="ARBA" id="ARBA00022833"/>
    </source>
</evidence>
<dbReference type="EMBL" id="AZBU02000007">
    <property type="protein sequence ID" value="TKR70026.1"/>
    <property type="molecule type" value="Genomic_DNA"/>
</dbReference>
<evidence type="ECO:0000256" key="1">
    <source>
        <dbReference type="ARBA" id="ARBA00004123"/>
    </source>
</evidence>
<evidence type="ECO:0000313" key="9">
    <source>
        <dbReference type="Proteomes" id="UP000298663"/>
    </source>
</evidence>
<dbReference type="Proteomes" id="UP000298663">
    <property type="component" value="Unassembled WGS sequence"/>
</dbReference>
<accession>A0A4U5MKQ4</accession>
<dbReference type="AlphaFoldDB" id="A0A4U5MKQ4"/>
<dbReference type="PANTHER" id="PTHR46481">
    <property type="entry name" value="ZINC FINGER BED DOMAIN-CONTAINING PROTEIN 4"/>
    <property type="match status" value="1"/>
</dbReference>
<dbReference type="InterPro" id="IPR052035">
    <property type="entry name" value="ZnF_BED_domain_contain"/>
</dbReference>
<dbReference type="SUPFAM" id="SSF53098">
    <property type="entry name" value="Ribonuclease H-like"/>
    <property type="match status" value="1"/>
</dbReference>
<gene>
    <name evidence="8" type="ORF">L596_022098</name>
</gene>
<keyword evidence="9" id="KW-1185">Reference proteome</keyword>
<name>A0A4U5MKQ4_STECR</name>
<dbReference type="InterPro" id="IPR012337">
    <property type="entry name" value="RNaseH-like_sf"/>
</dbReference>
<dbReference type="Pfam" id="PF05699">
    <property type="entry name" value="Dimer_Tnp_hAT"/>
    <property type="match status" value="1"/>
</dbReference>
<proteinExistence type="predicted"/>
<reference evidence="8 9" key="1">
    <citation type="journal article" date="2015" name="Genome Biol.">
        <title>Comparative genomics of Steinernema reveals deeply conserved gene regulatory networks.</title>
        <authorList>
            <person name="Dillman A.R."/>
            <person name="Macchietto M."/>
            <person name="Porter C.F."/>
            <person name="Rogers A."/>
            <person name="Williams B."/>
            <person name="Antoshechkin I."/>
            <person name="Lee M.M."/>
            <person name="Goodwin Z."/>
            <person name="Lu X."/>
            <person name="Lewis E.E."/>
            <person name="Goodrich-Blair H."/>
            <person name="Stock S.P."/>
            <person name="Adams B.J."/>
            <person name="Sternberg P.W."/>
            <person name="Mortazavi A."/>
        </authorList>
    </citation>
    <scope>NUCLEOTIDE SEQUENCE [LARGE SCALE GENOMIC DNA]</scope>
    <source>
        <strain evidence="8 9">ALL</strain>
    </source>
</reference>
<comment type="subcellular location">
    <subcellularLocation>
        <location evidence="1">Nucleus</location>
    </subcellularLocation>
</comment>
<dbReference type="GO" id="GO:0005634">
    <property type="term" value="C:nucleus"/>
    <property type="evidence" value="ECO:0007669"/>
    <property type="project" value="UniProtKB-SubCell"/>
</dbReference>
<feature type="domain" description="HAT C-terminal dimerisation" evidence="7">
    <location>
        <begin position="330"/>
        <end position="415"/>
    </location>
</feature>